<dbReference type="GO" id="GO:0005634">
    <property type="term" value="C:nucleus"/>
    <property type="evidence" value="ECO:0007669"/>
    <property type="project" value="UniProtKB-SubCell"/>
</dbReference>
<dbReference type="Gene3D" id="4.10.240.10">
    <property type="entry name" value="Zn(2)-C6 fungal-type DNA-binding domain"/>
    <property type="match status" value="1"/>
</dbReference>
<evidence type="ECO:0000256" key="4">
    <source>
        <dbReference type="ARBA" id="ARBA00023163"/>
    </source>
</evidence>
<evidence type="ECO:0000256" key="6">
    <source>
        <dbReference type="SAM" id="MobiDB-lite"/>
    </source>
</evidence>
<sequence length="493" mass="54132">MAATPTQLATPSTTSTAPDLAATSPEPSSPPPPVLASHACNTCRSRKKGCDKRLPTCGYCSRRSLPCRYLALVPDRKEDSSLPSSLSLDDTLPLDDVGPAASQASQITTIHGSARSSLIFVDSIVEAIPLRLSGLQRSGEPLGLDHVLRSQVDRLTRARGCYLDDITSRYFQGMHKWLPVISRNKFHAEFINNQIPWPADFSILLLAMFLVVWRPSPESGIDDDRGTLHVVIKMLFAQVQAVLPPSMRLIQAGLLISVFEYAHELKNAALLSLTSWAKMAYIMRSNAHTSGEARSETREERNLWWGLVIYESCSAFSQPFSTEFPSMKDELPSECEVLDQTPDTIHSEYKSLADWSNKTVGSFGRSAQATFLLSRTIVGMKIDDLKARHSVLSDIDAQLQQLLSIVLKQGGAICGPYCGAIAIILKALFILHQCLLDQAISDGDVGVFKESSLATLNSTARMLIDIASSFNQNLPILDLELYPPMNIGKERSI</sequence>
<dbReference type="SUPFAM" id="SSF57701">
    <property type="entry name" value="Zn2/Cys6 DNA-binding domain"/>
    <property type="match status" value="1"/>
</dbReference>
<accession>A0AA39QYW7</accession>
<dbReference type="EMBL" id="JAFEKC020000014">
    <property type="protein sequence ID" value="KAK0510834.1"/>
    <property type="molecule type" value="Genomic_DNA"/>
</dbReference>
<dbReference type="InterPro" id="IPR036864">
    <property type="entry name" value="Zn2-C6_fun-type_DNA-bd_sf"/>
</dbReference>
<keyword evidence="4" id="KW-0804">Transcription</keyword>
<dbReference type="CDD" id="cd00067">
    <property type="entry name" value="GAL4"/>
    <property type="match status" value="1"/>
</dbReference>
<name>A0AA39QYW7_9LECA</name>
<feature type="domain" description="Zn(2)-C6 fungal-type" evidence="7">
    <location>
        <begin position="39"/>
        <end position="69"/>
    </location>
</feature>
<dbReference type="InterPro" id="IPR050815">
    <property type="entry name" value="TF_fung"/>
</dbReference>
<protein>
    <recommendedName>
        <fullName evidence="7">Zn(2)-C6 fungal-type domain-containing protein</fullName>
    </recommendedName>
</protein>
<dbReference type="Proteomes" id="UP001166286">
    <property type="component" value="Unassembled WGS sequence"/>
</dbReference>
<comment type="subcellular location">
    <subcellularLocation>
        <location evidence="1">Nucleus</location>
    </subcellularLocation>
</comment>
<evidence type="ECO:0000256" key="1">
    <source>
        <dbReference type="ARBA" id="ARBA00004123"/>
    </source>
</evidence>
<evidence type="ECO:0000313" key="8">
    <source>
        <dbReference type="EMBL" id="KAK0510834.1"/>
    </source>
</evidence>
<organism evidence="8 9">
    <name type="scientific">Cladonia borealis</name>
    <dbReference type="NCBI Taxonomy" id="184061"/>
    <lineage>
        <taxon>Eukaryota</taxon>
        <taxon>Fungi</taxon>
        <taxon>Dikarya</taxon>
        <taxon>Ascomycota</taxon>
        <taxon>Pezizomycotina</taxon>
        <taxon>Lecanoromycetes</taxon>
        <taxon>OSLEUM clade</taxon>
        <taxon>Lecanoromycetidae</taxon>
        <taxon>Lecanorales</taxon>
        <taxon>Lecanorineae</taxon>
        <taxon>Cladoniaceae</taxon>
        <taxon>Cladonia</taxon>
    </lineage>
</organism>
<evidence type="ECO:0000256" key="2">
    <source>
        <dbReference type="ARBA" id="ARBA00022723"/>
    </source>
</evidence>
<feature type="region of interest" description="Disordered" evidence="6">
    <location>
        <begin position="1"/>
        <end position="35"/>
    </location>
</feature>
<keyword evidence="9" id="KW-1185">Reference proteome</keyword>
<dbReference type="SMART" id="SM00066">
    <property type="entry name" value="GAL4"/>
    <property type="match status" value="1"/>
</dbReference>
<keyword evidence="3" id="KW-0805">Transcription regulation</keyword>
<dbReference type="Pfam" id="PF00172">
    <property type="entry name" value="Zn_clus"/>
    <property type="match status" value="1"/>
</dbReference>
<dbReference type="GO" id="GO:0003677">
    <property type="term" value="F:DNA binding"/>
    <property type="evidence" value="ECO:0007669"/>
    <property type="project" value="InterPro"/>
</dbReference>
<dbReference type="InterPro" id="IPR007219">
    <property type="entry name" value="XnlR_reg_dom"/>
</dbReference>
<dbReference type="CDD" id="cd12148">
    <property type="entry name" value="fungal_TF_MHR"/>
    <property type="match status" value="1"/>
</dbReference>
<dbReference type="PROSITE" id="PS50048">
    <property type="entry name" value="ZN2_CY6_FUNGAL_2"/>
    <property type="match status" value="1"/>
</dbReference>
<comment type="caution">
    <text evidence="8">The sequence shown here is derived from an EMBL/GenBank/DDBJ whole genome shotgun (WGS) entry which is preliminary data.</text>
</comment>
<evidence type="ECO:0000313" key="9">
    <source>
        <dbReference type="Proteomes" id="UP001166286"/>
    </source>
</evidence>
<dbReference type="AlphaFoldDB" id="A0AA39QYW7"/>
<dbReference type="PROSITE" id="PS00463">
    <property type="entry name" value="ZN2_CY6_FUNGAL_1"/>
    <property type="match status" value="1"/>
</dbReference>
<evidence type="ECO:0000259" key="7">
    <source>
        <dbReference type="PROSITE" id="PS50048"/>
    </source>
</evidence>
<keyword evidence="5" id="KW-0539">Nucleus</keyword>
<reference evidence="8" key="1">
    <citation type="submission" date="2023-03" db="EMBL/GenBank/DDBJ databases">
        <title>Complete genome of Cladonia borealis.</title>
        <authorList>
            <person name="Park H."/>
        </authorList>
    </citation>
    <scope>NUCLEOTIDE SEQUENCE</scope>
    <source>
        <strain evidence="8">ANT050790</strain>
    </source>
</reference>
<dbReference type="GO" id="GO:0006351">
    <property type="term" value="P:DNA-templated transcription"/>
    <property type="evidence" value="ECO:0007669"/>
    <property type="project" value="InterPro"/>
</dbReference>
<feature type="compositionally biased region" description="Polar residues" evidence="6">
    <location>
        <begin position="1"/>
        <end position="17"/>
    </location>
</feature>
<dbReference type="InterPro" id="IPR001138">
    <property type="entry name" value="Zn2Cys6_DnaBD"/>
</dbReference>
<dbReference type="GO" id="GO:0000981">
    <property type="term" value="F:DNA-binding transcription factor activity, RNA polymerase II-specific"/>
    <property type="evidence" value="ECO:0007669"/>
    <property type="project" value="InterPro"/>
</dbReference>
<gene>
    <name evidence="8" type="ORF">JMJ35_006386</name>
</gene>
<dbReference type="PANTHER" id="PTHR47338">
    <property type="entry name" value="ZN(II)2CYS6 TRANSCRIPTION FACTOR (EUROFUNG)-RELATED"/>
    <property type="match status" value="1"/>
</dbReference>
<evidence type="ECO:0000256" key="5">
    <source>
        <dbReference type="ARBA" id="ARBA00023242"/>
    </source>
</evidence>
<dbReference type="Pfam" id="PF04082">
    <property type="entry name" value="Fungal_trans"/>
    <property type="match status" value="1"/>
</dbReference>
<evidence type="ECO:0000256" key="3">
    <source>
        <dbReference type="ARBA" id="ARBA00023015"/>
    </source>
</evidence>
<dbReference type="PANTHER" id="PTHR47338:SF20">
    <property type="entry name" value="ZN(II)2CYS6 TRANSCRIPTION FACTOR (EUROFUNG)"/>
    <property type="match status" value="1"/>
</dbReference>
<proteinExistence type="predicted"/>
<keyword evidence="2" id="KW-0479">Metal-binding</keyword>
<dbReference type="GO" id="GO:0008270">
    <property type="term" value="F:zinc ion binding"/>
    <property type="evidence" value="ECO:0007669"/>
    <property type="project" value="InterPro"/>
</dbReference>